<evidence type="ECO:0000256" key="1">
    <source>
        <dbReference type="ARBA" id="ARBA00022723"/>
    </source>
</evidence>
<gene>
    <name evidence="2" type="ORF">BFS35_010085</name>
</gene>
<dbReference type="Proteomes" id="UP000229523">
    <property type="component" value="Unassembled WGS sequence"/>
</dbReference>
<dbReference type="EMBL" id="MJBI02000004">
    <property type="protein sequence ID" value="RAI80124.1"/>
    <property type="molecule type" value="Genomic_DNA"/>
</dbReference>
<reference evidence="2 3" key="1">
    <citation type="journal article" date="2018" name="Front. Microbiol.">
        <title>Description and Comparative Genomics of Macrococcus caseolyticus subsp. hominis subsp. nov., Macrococcus goetzii sp. nov., Macrococcus epidermidis sp. nov., and Macrococcus bohemicus sp. nov., Novel Macrococci From Human Clinical Material With Virulence Potential and Suspected Uptake of Foreign DNA by Natural Transformation.</title>
        <authorList>
            <person name="Maslanova I."/>
            <person name="Wertheimer Z."/>
            <person name="Sedlacek I."/>
            <person name="Svec P."/>
            <person name="Indrakova A."/>
            <person name="Kovarovic V."/>
            <person name="Schumann P."/>
            <person name="Sproer C."/>
            <person name="Kralova S."/>
            <person name="Sedo O."/>
            <person name="Kristofova L."/>
            <person name="Vrbovska V."/>
            <person name="Fuzik T."/>
            <person name="Petras P."/>
            <person name="Zdrahal Z."/>
            <person name="Ruzickova V."/>
            <person name="Doskar J."/>
            <person name="Pantucek R."/>
        </authorList>
    </citation>
    <scope>NUCLEOTIDE SEQUENCE [LARGE SCALE GENOMIC DNA]</scope>
    <source>
        <strain evidence="2 3">CCM 4927</strain>
    </source>
</reference>
<name>A0A2G5NLS3_9STAP</name>
<sequence length="144" mass="17102">MNNNNNQIYTEVKSSRDELLSQIQKLSASQFNYNFGSKFKSIKYNLLQIAYAYHEGLNQHKDQIGDFDLFKEKGPTLNFFDVENYFDNIDYAIEQNPVHPNDVMPLIFNEYELRGKIRFLMTFFEVLDNNLDQEIQNLKVTRLK</sequence>
<dbReference type="Pfam" id="PF05163">
    <property type="entry name" value="DinB"/>
    <property type="match status" value="1"/>
</dbReference>
<dbReference type="InterPro" id="IPR007837">
    <property type="entry name" value="DinB"/>
</dbReference>
<protein>
    <submittedName>
        <fullName evidence="2">Uncharacterized protein</fullName>
    </submittedName>
</protein>
<organism evidence="2 3">
    <name type="scientific">Macrococcoides goetzii</name>
    <dbReference type="NCBI Taxonomy" id="1891097"/>
    <lineage>
        <taxon>Bacteria</taxon>
        <taxon>Bacillati</taxon>
        <taxon>Bacillota</taxon>
        <taxon>Bacilli</taxon>
        <taxon>Bacillales</taxon>
        <taxon>Staphylococcaceae</taxon>
        <taxon>Macrococcoides</taxon>
    </lineage>
</organism>
<dbReference type="AlphaFoldDB" id="A0A2G5NLS3"/>
<comment type="caution">
    <text evidence="2">The sequence shown here is derived from an EMBL/GenBank/DDBJ whole genome shotgun (WGS) entry which is preliminary data.</text>
</comment>
<keyword evidence="1" id="KW-0479">Metal-binding</keyword>
<evidence type="ECO:0000313" key="2">
    <source>
        <dbReference type="EMBL" id="RAI80124.1"/>
    </source>
</evidence>
<dbReference type="RefSeq" id="WP_099580920.1">
    <property type="nucleotide sequence ID" value="NZ_MJBI02000004.1"/>
</dbReference>
<evidence type="ECO:0000313" key="3">
    <source>
        <dbReference type="Proteomes" id="UP000229523"/>
    </source>
</evidence>
<keyword evidence="3" id="KW-1185">Reference proteome</keyword>
<dbReference type="GO" id="GO:0046872">
    <property type="term" value="F:metal ion binding"/>
    <property type="evidence" value="ECO:0007669"/>
    <property type="project" value="UniProtKB-KW"/>
</dbReference>
<proteinExistence type="predicted"/>
<accession>A0A2G5NLS3</accession>